<dbReference type="GeneID" id="65566521"/>
<dbReference type="EMBL" id="CP075546">
    <property type="protein sequence ID" value="QVV89546.1"/>
    <property type="molecule type" value="Genomic_DNA"/>
</dbReference>
<feature type="coiled-coil region" evidence="1">
    <location>
        <begin position="20"/>
        <end position="47"/>
    </location>
</feature>
<dbReference type="KEGG" id="mrtj:KHC33_03220"/>
<protein>
    <submittedName>
        <fullName evidence="2">Uncharacterized protein</fullName>
    </submittedName>
</protein>
<evidence type="ECO:0000313" key="3">
    <source>
        <dbReference type="Proteomes" id="UP000680656"/>
    </source>
</evidence>
<dbReference type="Proteomes" id="UP000680656">
    <property type="component" value="Chromosome"/>
</dbReference>
<dbReference type="RefSeq" id="WP_214420338.1">
    <property type="nucleotide sequence ID" value="NZ_CP075546.1"/>
</dbReference>
<evidence type="ECO:0000313" key="2">
    <source>
        <dbReference type="EMBL" id="QVV89546.1"/>
    </source>
</evidence>
<dbReference type="AlphaFoldDB" id="A0A8E7B1X0"/>
<evidence type="ECO:0000256" key="1">
    <source>
        <dbReference type="SAM" id="Coils"/>
    </source>
</evidence>
<keyword evidence="3" id="KW-1185">Reference proteome</keyword>
<organism evidence="2 3">
    <name type="scientific">Methanospirillum purgamenti</name>
    <dbReference type="NCBI Taxonomy" id="2834276"/>
    <lineage>
        <taxon>Archaea</taxon>
        <taxon>Methanobacteriati</taxon>
        <taxon>Methanobacteriota</taxon>
        <taxon>Stenosarchaea group</taxon>
        <taxon>Methanomicrobia</taxon>
        <taxon>Methanomicrobiales</taxon>
        <taxon>Methanospirillaceae</taxon>
        <taxon>Methanospirillum</taxon>
    </lineage>
</organism>
<accession>A0A8E7B1X0</accession>
<keyword evidence="1" id="KW-0175">Coiled coil</keyword>
<proteinExistence type="predicted"/>
<name>A0A8E7B1X0_9EURY</name>
<sequence length="144" mass="16635">MQYENIDSAEMAEMALSQAVDEHIEKSQEAIDRLSELEKLILQWNQEDIKALRAYIQEMRTLLVKNFQVKIENFINMRAIPGMRIPEEIKQMYKIISVDKKGLALYGAEMDKIAHITKITEHFKKKKEAAQAAAEAKAKEKAKK</sequence>
<reference evidence="2 3" key="1">
    <citation type="submission" date="2021-05" db="EMBL/GenBank/DDBJ databases">
        <title>A novel Methanospirillum isolate from a pyrite-forming mixed culture.</title>
        <authorList>
            <person name="Bunk B."/>
            <person name="Sproer C."/>
            <person name="Spring S."/>
            <person name="Pester M."/>
        </authorList>
    </citation>
    <scope>NUCLEOTIDE SEQUENCE [LARGE SCALE GENOMIC DNA]</scope>
    <source>
        <strain evidence="2 3">J.3.6.1-F.2.7.3</strain>
    </source>
</reference>
<gene>
    <name evidence="2" type="ORF">KHC33_03220</name>
</gene>